<comment type="caution">
    <text evidence="2">The sequence shown here is derived from an EMBL/GenBank/DDBJ whole genome shotgun (WGS) entry which is preliminary data.</text>
</comment>
<keyword evidence="3" id="KW-1185">Reference proteome</keyword>
<name>A0AAV4RSB4_CAEEX</name>
<evidence type="ECO:0008006" key="4">
    <source>
        <dbReference type="Google" id="ProtNLM"/>
    </source>
</evidence>
<accession>A0AAV4RSB4</accession>
<keyword evidence="1" id="KW-0472">Membrane</keyword>
<gene>
    <name evidence="2" type="ORF">CEXT_261081</name>
</gene>
<evidence type="ECO:0000313" key="2">
    <source>
        <dbReference type="EMBL" id="GIY24793.1"/>
    </source>
</evidence>
<feature type="transmembrane region" description="Helical" evidence="1">
    <location>
        <begin position="74"/>
        <end position="96"/>
    </location>
</feature>
<dbReference type="Proteomes" id="UP001054945">
    <property type="component" value="Unassembled WGS sequence"/>
</dbReference>
<evidence type="ECO:0000256" key="1">
    <source>
        <dbReference type="SAM" id="Phobius"/>
    </source>
</evidence>
<dbReference type="AlphaFoldDB" id="A0AAV4RSB4"/>
<sequence length="165" mass="19600">MLDDNERPHQAVFVEEYLESLGLERMEWNWSISRPESDRPSLVLFWYAALSPPPRYLRWAGFVEESDRDFKSRLIWFIFYLLLVFMSLERVALYYFKHSSIESNSINSLADKVAKYSPEEFVPFLQLDILKRKAKIDALLHDVQNMFSKPSLLLMMANYIFVFIA</sequence>
<proteinExistence type="predicted"/>
<evidence type="ECO:0000313" key="3">
    <source>
        <dbReference type="Proteomes" id="UP001054945"/>
    </source>
</evidence>
<dbReference type="EMBL" id="BPLR01008452">
    <property type="protein sequence ID" value="GIY24793.1"/>
    <property type="molecule type" value="Genomic_DNA"/>
</dbReference>
<organism evidence="2 3">
    <name type="scientific">Caerostris extrusa</name>
    <name type="common">Bark spider</name>
    <name type="synonym">Caerostris bankana</name>
    <dbReference type="NCBI Taxonomy" id="172846"/>
    <lineage>
        <taxon>Eukaryota</taxon>
        <taxon>Metazoa</taxon>
        <taxon>Ecdysozoa</taxon>
        <taxon>Arthropoda</taxon>
        <taxon>Chelicerata</taxon>
        <taxon>Arachnida</taxon>
        <taxon>Araneae</taxon>
        <taxon>Araneomorphae</taxon>
        <taxon>Entelegynae</taxon>
        <taxon>Araneoidea</taxon>
        <taxon>Araneidae</taxon>
        <taxon>Caerostris</taxon>
    </lineage>
</organism>
<keyword evidence="1" id="KW-1133">Transmembrane helix</keyword>
<protein>
    <recommendedName>
        <fullName evidence="4">Gustatory receptor</fullName>
    </recommendedName>
</protein>
<keyword evidence="1" id="KW-0812">Transmembrane</keyword>
<reference evidence="2 3" key="1">
    <citation type="submission" date="2021-06" db="EMBL/GenBank/DDBJ databases">
        <title>Caerostris extrusa draft genome.</title>
        <authorList>
            <person name="Kono N."/>
            <person name="Arakawa K."/>
        </authorList>
    </citation>
    <scope>NUCLEOTIDE SEQUENCE [LARGE SCALE GENOMIC DNA]</scope>
</reference>